<evidence type="ECO:0000256" key="5">
    <source>
        <dbReference type="ARBA" id="ARBA00022989"/>
    </source>
</evidence>
<evidence type="ECO:0000313" key="12">
    <source>
        <dbReference type="EMBL" id="MBB6203450.1"/>
    </source>
</evidence>
<feature type="transmembrane region" description="Helical" evidence="8">
    <location>
        <begin position="133"/>
        <end position="156"/>
    </location>
</feature>
<evidence type="ECO:0000256" key="4">
    <source>
        <dbReference type="ARBA" id="ARBA00022692"/>
    </source>
</evidence>
<comment type="subcellular location">
    <subcellularLocation>
        <location evidence="1">Cell membrane</location>
        <topology evidence="1">Multi-pass membrane protein</topology>
    </subcellularLocation>
</comment>
<dbReference type="PANTHER" id="PTHR45138:SF9">
    <property type="entry name" value="DIGUANYLATE CYCLASE DGCM-RELATED"/>
    <property type="match status" value="1"/>
</dbReference>
<evidence type="ECO:0000256" key="8">
    <source>
        <dbReference type="SAM" id="Phobius"/>
    </source>
</evidence>
<dbReference type="Pfam" id="PF00990">
    <property type="entry name" value="GGDEF"/>
    <property type="match status" value="1"/>
</dbReference>
<dbReference type="EC" id="2.7.7.65" evidence="2"/>
<evidence type="ECO:0000313" key="13">
    <source>
        <dbReference type="Proteomes" id="UP000518681"/>
    </source>
</evidence>
<dbReference type="NCBIfam" id="TIGR00254">
    <property type="entry name" value="GGDEF"/>
    <property type="match status" value="1"/>
</dbReference>
<dbReference type="GO" id="GO:0005886">
    <property type="term" value="C:plasma membrane"/>
    <property type="evidence" value="ECO:0007669"/>
    <property type="project" value="UniProtKB-SubCell"/>
</dbReference>
<feature type="transmembrane region" description="Helical" evidence="8">
    <location>
        <begin position="98"/>
        <end position="121"/>
    </location>
</feature>
<evidence type="ECO:0000256" key="6">
    <source>
        <dbReference type="ARBA" id="ARBA00023136"/>
    </source>
</evidence>
<comment type="catalytic activity">
    <reaction evidence="7">
        <text>2 GTP = 3',3'-c-di-GMP + 2 diphosphate</text>
        <dbReference type="Rhea" id="RHEA:24898"/>
        <dbReference type="ChEBI" id="CHEBI:33019"/>
        <dbReference type="ChEBI" id="CHEBI:37565"/>
        <dbReference type="ChEBI" id="CHEBI:58805"/>
        <dbReference type="EC" id="2.7.7.65"/>
    </reaction>
</comment>
<dbReference type="Gene3D" id="3.30.450.20">
    <property type="entry name" value="PAS domain"/>
    <property type="match status" value="1"/>
</dbReference>
<dbReference type="GO" id="GO:0052621">
    <property type="term" value="F:diguanylate cyclase activity"/>
    <property type="evidence" value="ECO:0007669"/>
    <property type="project" value="UniProtKB-EC"/>
</dbReference>
<dbReference type="SMART" id="SM00086">
    <property type="entry name" value="PAC"/>
    <property type="match status" value="1"/>
</dbReference>
<dbReference type="GO" id="GO:1902201">
    <property type="term" value="P:negative regulation of bacterial-type flagellum-dependent cell motility"/>
    <property type="evidence" value="ECO:0007669"/>
    <property type="project" value="TreeGrafter"/>
</dbReference>
<dbReference type="EMBL" id="JACIIK010000007">
    <property type="protein sequence ID" value="MBB6203450.1"/>
    <property type="molecule type" value="Genomic_DNA"/>
</dbReference>
<protein>
    <recommendedName>
        <fullName evidence="2">diguanylate cyclase</fullName>
        <ecNumber evidence="2">2.7.7.65</ecNumber>
    </recommendedName>
</protein>
<dbReference type="NCBIfam" id="TIGR00229">
    <property type="entry name" value="sensory_box"/>
    <property type="match status" value="1"/>
</dbReference>
<dbReference type="SUPFAM" id="SSF55073">
    <property type="entry name" value="Nucleotide cyclase"/>
    <property type="match status" value="1"/>
</dbReference>
<dbReference type="Proteomes" id="UP000518681">
    <property type="component" value="Unassembled WGS sequence"/>
</dbReference>
<dbReference type="InterPro" id="IPR035965">
    <property type="entry name" value="PAS-like_dom_sf"/>
</dbReference>
<dbReference type="PROSITE" id="PS50112">
    <property type="entry name" value="PAS"/>
    <property type="match status" value="1"/>
</dbReference>
<dbReference type="Pfam" id="PF05231">
    <property type="entry name" value="MASE1"/>
    <property type="match status" value="1"/>
</dbReference>
<dbReference type="InterPro" id="IPR000014">
    <property type="entry name" value="PAS"/>
</dbReference>
<dbReference type="PROSITE" id="PS50113">
    <property type="entry name" value="PAC"/>
    <property type="match status" value="1"/>
</dbReference>
<proteinExistence type="predicted"/>
<sequence>MTMLTCMASGALKTMAGEIAPLWLTNAVLLAQLMVAPSRQRFWVLAGGVLGNIAANLLGESLAVSLSYTAADILEVVIAFAFAPHVSTVTELVRPRPLIRFLVGGVSLAPIASGLVATTLLRGQLTGHMLPNLCNWFVSDALSLAIFTPAAVVFWTGEVRQLLRADRRRKTAFLLLLVCIVTTGVFGQSQFPLRYWALPPIVLLAFQADLAGVLVGLLLCLAIAVSFTMRGSGPLWIFHYQSMEGRIFSLQLFLLAALGIALPISAIQAQRNRLIALLREGERRYRILAENATDVVMSMSLDGRLTYVSPRAQSVMNCAPDDLIGVYYPDLVLPDDRDALAAAIGNLATDVAEASEVSRFKRADGQILWMETHLRPVIDPFSGKPEALTATAQDITARKVTEQRLADERRELQGLAFQDGLTGLSNRRHFDRELEFHWRQEVCADSGSFVAVVMVDVDAYKRYNDHYGHQAGDDCLRTIAQTIASSARRPTDVVARYGGEEFALILKDTNQEGALVVAERIRQAVESLRIPHPASSAGIVTVSLGVAAHKPNGGDDGRSLVAAADRGLYAAKRRGRNQACMVGE</sequence>
<dbReference type="InterPro" id="IPR007895">
    <property type="entry name" value="MASE1"/>
</dbReference>
<dbReference type="SMART" id="SM00267">
    <property type="entry name" value="GGDEF"/>
    <property type="match status" value="1"/>
</dbReference>
<evidence type="ECO:0000259" key="11">
    <source>
        <dbReference type="PROSITE" id="PS50887"/>
    </source>
</evidence>
<reference evidence="12 13" key="1">
    <citation type="submission" date="2020-08" db="EMBL/GenBank/DDBJ databases">
        <title>Genomic Encyclopedia of Type Strains, Phase IV (KMG-V): Genome sequencing to study the core and pangenomes of soil and plant-associated prokaryotes.</title>
        <authorList>
            <person name="Whitman W."/>
        </authorList>
    </citation>
    <scope>NUCLEOTIDE SEQUENCE [LARGE SCALE GENOMIC DNA]</scope>
    <source>
        <strain evidence="12 13">SEMIA 4013</strain>
    </source>
</reference>
<dbReference type="FunFam" id="3.30.70.270:FF:000001">
    <property type="entry name" value="Diguanylate cyclase domain protein"/>
    <property type="match status" value="1"/>
</dbReference>
<feature type="transmembrane region" description="Helical" evidence="8">
    <location>
        <begin position="171"/>
        <end position="189"/>
    </location>
</feature>
<dbReference type="InterPro" id="IPR050469">
    <property type="entry name" value="Diguanylate_Cyclase"/>
</dbReference>
<feature type="transmembrane region" description="Helical" evidence="8">
    <location>
        <begin position="247"/>
        <end position="269"/>
    </location>
</feature>
<feature type="domain" description="GGDEF" evidence="11">
    <location>
        <begin position="448"/>
        <end position="584"/>
    </location>
</feature>
<dbReference type="SMART" id="SM00091">
    <property type="entry name" value="PAS"/>
    <property type="match status" value="1"/>
</dbReference>
<gene>
    <name evidence="12" type="ORF">GGD69_004328</name>
</gene>
<evidence type="ECO:0000259" key="9">
    <source>
        <dbReference type="PROSITE" id="PS50112"/>
    </source>
</evidence>
<organism evidence="12 13">
    <name type="scientific">Paraburkholderia fungorum</name>
    <dbReference type="NCBI Taxonomy" id="134537"/>
    <lineage>
        <taxon>Bacteria</taxon>
        <taxon>Pseudomonadati</taxon>
        <taxon>Pseudomonadota</taxon>
        <taxon>Betaproteobacteria</taxon>
        <taxon>Burkholderiales</taxon>
        <taxon>Burkholderiaceae</taxon>
        <taxon>Paraburkholderia</taxon>
    </lineage>
</organism>
<name>A0AAW3UXT6_9BURK</name>
<dbReference type="Gene3D" id="3.30.70.270">
    <property type="match status" value="1"/>
</dbReference>
<dbReference type="CDD" id="cd00130">
    <property type="entry name" value="PAS"/>
    <property type="match status" value="1"/>
</dbReference>
<feature type="domain" description="PAS" evidence="9">
    <location>
        <begin position="281"/>
        <end position="351"/>
    </location>
</feature>
<dbReference type="Pfam" id="PF08448">
    <property type="entry name" value="PAS_4"/>
    <property type="match status" value="1"/>
</dbReference>
<dbReference type="InterPro" id="IPR029787">
    <property type="entry name" value="Nucleotide_cyclase"/>
</dbReference>
<feature type="transmembrane region" description="Helical" evidence="8">
    <location>
        <begin position="40"/>
        <end position="59"/>
    </location>
</feature>
<feature type="domain" description="PAC" evidence="10">
    <location>
        <begin position="353"/>
        <end position="407"/>
    </location>
</feature>
<dbReference type="InterPro" id="IPR001610">
    <property type="entry name" value="PAC"/>
</dbReference>
<evidence type="ECO:0000256" key="3">
    <source>
        <dbReference type="ARBA" id="ARBA00022475"/>
    </source>
</evidence>
<dbReference type="InterPro" id="IPR013656">
    <property type="entry name" value="PAS_4"/>
</dbReference>
<evidence type="ECO:0000256" key="7">
    <source>
        <dbReference type="ARBA" id="ARBA00034247"/>
    </source>
</evidence>
<comment type="caution">
    <text evidence="12">The sequence shown here is derived from an EMBL/GenBank/DDBJ whole genome shotgun (WGS) entry which is preliminary data.</text>
</comment>
<keyword evidence="3" id="KW-1003">Cell membrane</keyword>
<dbReference type="CDD" id="cd01949">
    <property type="entry name" value="GGDEF"/>
    <property type="match status" value="1"/>
</dbReference>
<accession>A0AAW3UXT6</accession>
<dbReference type="PANTHER" id="PTHR45138">
    <property type="entry name" value="REGULATORY COMPONENTS OF SENSORY TRANSDUCTION SYSTEM"/>
    <property type="match status" value="1"/>
</dbReference>
<dbReference type="InterPro" id="IPR000160">
    <property type="entry name" value="GGDEF_dom"/>
</dbReference>
<evidence type="ECO:0000256" key="1">
    <source>
        <dbReference type="ARBA" id="ARBA00004651"/>
    </source>
</evidence>
<keyword evidence="5 8" id="KW-1133">Transmembrane helix</keyword>
<feature type="transmembrane region" description="Helical" evidence="8">
    <location>
        <begin position="66"/>
        <end position="86"/>
    </location>
</feature>
<keyword evidence="4 8" id="KW-0812">Transmembrane</keyword>
<dbReference type="InterPro" id="IPR043128">
    <property type="entry name" value="Rev_trsase/Diguanyl_cyclase"/>
</dbReference>
<dbReference type="InterPro" id="IPR000700">
    <property type="entry name" value="PAS-assoc_C"/>
</dbReference>
<dbReference type="AlphaFoldDB" id="A0AAW3UXT6"/>
<evidence type="ECO:0000259" key="10">
    <source>
        <dbReference type="PROSITE" id="PS50113"/>
    </source>
</evidence>
<dbReference type="PROSITE" id="PS50887">
    <property type="entry name" value="GGDEF"/>
    <property type="match status" value="1"/>
</dbReference>
<dbReference type="SUPFAM" id="SSF55785">
    <property type="entry name" value="PYP-like sensor domain (PAS domain)"/>
    <property type="match status" value="1"/>
</dbReference>
<evidence type="ECO:0000256" key="2">
    <source>
        <dbReference type="ARBA" id="ARBA00012528"/>
    </source>
</evidence>
<keyword evidence="6 8" id="KW-0472">Membrane</keyword>
<feature type="transmembrane region" description="Helical" evidence="8">
    <location>
        <begin position="201"/>
        <end position="227"/>
    </location>
</feature>
<dbReference type="GO" id="GO:0043709">
    <property type="term" value="P:cell adhesion involved in single-species biofilm formation"/>
    <property type="evidence" value="ECO:0007669"/>
    <property type="project" value="TreeGrafter"/>
</dbReference>